<organism evidence="3 6">
    <name type="scientific">Pseudomonas edaphica</name>
    <dbReference type="NCBI Taxonomy" id="2006980"/>
    <lineage>
        <taxon>Bacteria</taxon>
        <taxon>Pseudomonadati</taxon>
        <taxon>Pseudomonadota</taxon>
        <taxon>Gammaproteobacteria</taxon>
        <taxon>Pseudomonadales</taxon>
        <taxon>Pseudomonadaceae</taxon>
        <taxon>Pseudomonas</taxon>
    </lineage>
</organism>
<comment type="caution">
    <text evidence="3">The sequence shown here is derived from an EMBL/GenBank/DDBJ whole genome shotgun (WGS) entry which is preliminary data.</text>
</comment>
<name>A0A7Y8E541_9PSED</name>
<feature type="domain" description="DUF6933" evidence="1">
    <location>
        <begin position="23"/>
        <end position="187"/>
    </location>
</feature>
<protein>
    <recommendedName>
        <fullName evidence="1">DUF6933 domain-containing protein</fullName>
    </recommendedName>
</protein>
<dbReference type="InterPro" id="IPR053864">
    <property type="entry name" value="DUF6933"/>
</dbReference>
<sequence>MLTFNCSQAGSDFFSRIHKGKKITPVEKPPIPSAEGLALHTDPNQWLVHAAIVKRKHVLVATHLKTRYSMLFFDMKKADDAGFVKTFAHRWIDGVMNVALKCGVLDILSPSVCDPLLSGLGSTYCLYQRSDRSSQGQINEILRVFKWDAEGFDFVKQPWSARRYDEAINRTPRTIPGIKGYGWPEEEMLIHWLTAFGGIDAATARAAREQYRQAQRSRALA</sequence>
<dbReference type="Proteomes" id="UP000590218">
    <property type="component" value="Unassembled WGS sequence"/>
</dbReference>
<dbReference type="AlphaFoldDB" id="A0A7Y8E541"/>
<evidence type="ECO:0000313" key="6">
    <source>
        <dbReference type="Proteomes" id="UP000563268"/>
    </source>
</evidence>
<dbReference type="EMBL" id="JACARL010000030">
    <property type="protein sequence ID" value="NWE81553.1"/>
    <property type="molecule type" value="Genomic_DNA"/>
</dbReference>
<evidence type="ECO:0000259" key="1">
    <source>
        <dbReference type="Pfam" id="PF22016"/>
    </source>
</evidence>
<dbReference type="Proteomes" id="UP000560470">
    <property type="component" value="Unassembled WGS sequence"/>
</dbReference>
<proteinExistence type="predicted"/>
<evidence type="ECO:0000313" key="2">
    <source>
        <dbReference type="EMBL" id="NVZ56123.1"/>
    </source>
</evidence>
<dbReference type="EMBL" id="JACARM010000028">
    <property type="protein sequence ID" value="NWE08211.1"/>
    <property type="molecule type" value="Genomic_DNA"/>
</dbReference>
<evidence type="ECO:0000313" key="5">
    <source>
        <dbReference type="Proteomes" id="UP000560470"/>
    </source>
</evidence>
<gene>
    <name evidence="3" type="ORF">HX788_14025</name>
    <name evidence="4" type="ORF">HX795_05550</name>
    <name evidence="2" type="ORF">HX797_07590</name>
</gene>
<dbReference type="Proteomes" id="UP000563268">
    <property type="component" value="Unassembled WGS sequence"/>
</dbReference>
<accession>A0A7Y8E541</accession>
<dbReference type="EMBL" id="JACAOZ010000007">
    <property type="protein sequence ID" value="NVZ56123.1"/>
    <property type="molecule type" value="Genomic_DNA"/>
</dbReference>
<evidence type="ECO:0000313" key="4">
    <source>
        <dbReference type="EMBL" id="NWE81553.1"/>
    </source>
</evidence>
<evidence type="ECO:0000313" key="7">
    <source>
        <dbReference type="Proteomes" id="UP000590218"/>
    </source>
</evidence>
<dbReference type="RefSeq" id="WP_099550482.1">
    <property type="nucleotide sequence ID" value="NZ_JACAOZ010000007.1"/>
</dbReference>
<evidence type="ECO:0000313" key="3">
    <source>
        <dbReference type="EMBL" id="NWE08211.1"/>
    </source>
</evidence>
<reference evidence="5 6" key="1">
    <citation type="submission" date="2020-04" db="EMBL/GenBank/DDBJ databases">
        <title>Molecular characterization of pseudomonads from Agaricus bisporus reveal novel blotch 2 pathogens in Western Europe.</title>
        <authorList>
            <person name="Taparia T."/>
            <person name="Krijger M."/>
            <person name="Haynes E."/>
            <person name="Elpinstone J.G."/>
            <person name="Noble R."/>
            <person name="Van Der Wolf J."/>
        </authorList>
    </citation>
    <scope>NUCLEOTIDE SEQUENCE [LARGE SCALE GENOMIC DNA]</scope>
    <source>
        <strain evidence="2 5">B7002</strain>
        <strain evidence="4 7">K6002</strain>
        <strain evidence="3 6">K7002</strain>
    </source>
</reference>
<dbReference type="Pfam" id="PF22016">
    <property type="entry name" value="DUF6933"/>
    <property type="match status" value="1"/>
</dbReference>